<feature type="domain" description="Helix-turn-helix" evidence="1">
    <location>
        <begin position="37"/>
        <end position="84"/>
    </location>
</feature>
<organism evidence="2 3">
    <name type="scientific">Pseudodesulfovibrio profundus</name>
    <dbReference type="NCBI Taxonomy" id="57320"/>
    <lineage>
        <taxon>Bacteria</taxon>
        <taxon>Pseudomonadati</taxon>
        <taxon>Thermodesulfobacteriota</taxon>
        <taxon>Desulfovibrionia</taxon>
        <taxon>Desulfovibrionales</taxon>
        <taxon>Desulfovibrionaceae</taxon>
    </lineage>
</organism>
<accession>A0A2C8F565</accession>
<name>A0A2C8F565_9BACT</name>
<sequence>MDLKDLFRPVLDAIEIIDGRLASLEERLDSSSHHSGYLTTPQAAEFLSLSPQTLEAWRHNAEGPRYIKLDRVVRYALDDLINHMDRYQINNGEEK</sequence>
<dbReference type="Proteomes" id="UP000219215">
    <property type="component" value="Chromosome DPRO"/>
</dbReference>
<dbReference type="AlphaFoldDB" id="A0A2C8F565"/>
<keyword evidence="3" id="KW-1185">Reference proteome</keyword>
<protein>
    <recommendedName>
        <fullName evidence="1">Helix-turn-helix domain-containing protein</fullName>
    </recommendedName>
</protein>
<proteinExistence type="predicted"/>
<dbReference type="InterPro" id="IPR009061">
    <property type="entry name" value="DNA-bd_dom_put_sf"/>
</dbReference>
<dbReference type="KEGG" id="pprf:DPRO_0080"/>
<dbReference type="SUPFAM" id="SSF46955">
    <property type="entry name" value="Putative DNA-binding domain"/>
    <property type="match status" value="1"/>
</dbReference>
<dbReference type="InterPro" id="IPR041657">
    <property type="entry name" value="HTH_17"/>
</dbReference>
<dbReference type="Pfam" id="PF12728">
    <property type="entry name" value="HTH_17"/>
    <property type="match status" value="1"/>
</dbReference>
<evidence type="ECO:0000259" key="1">
    <source>
        <dbReference type="Pfam" id="PF12728"/>
    </source>
</evidence>
<evidence type="ECO:0000313" key="2">
    <source>
        <dbReference type="EMBL" id="SOB56957.1"/>
    </source>
</evidence>
<dbReference type="EMBL" id="LT907975">
    <property type="protein sequence ID" value="SOB56957.1"/>
    <property type="molecule type" value="Genomic_DNA"/>
</dbReference>
<dbReference type="RefSeq" id="WP_197706487.1">
    <property type="nucleotide sequence ID" value="NZ_LT907975.1"/>
</dbReference>
<gene>
    <name evidence="2" type="ORF">DPRO_0080</name>
</gene>
<evidence type="ECO:0000313" key="3">
    <source>
        <dbReference type="Proteomes" id="UP000219215"/>
    </source>
</evidence>
<reference evidence="3" key="1">
    <citation type="submission" date="2017-09" db="EMBL/GenBank/DDBJ databases">
        <authorList>
            <person name="Regsiter A."/>
            <person name="William W."/>
        </authorList>
    </citation>
    <scope>NUCLEOTIDE SEQUENCE [LARGE SCALE GENOMIC DNA]</scope>
    <source>
        <strain evidence="3">500-1</strain>
    </source>
</reference>